<gene>
    <name evidence="2" type="ORF">IAB77_00065</name>
</gene>
<name>A0A9D0ZC51_9FIRM</name>
<dbReference type="Proteomes" id="UP000824262">
    <property type="component" value="Unassembled WGS sequence"/>
</dbReference>
<reference evidence="2" key="1">
    <citation type="submission" date="2020-10" db="EMBL/GenBank/DDBJ databases">
        <authorList>
            <person name="Gilroy R."/>
        </authorList>
    </citation>
    <scope>NUCLEOTIDE SEQUENCE</scope>
    <source>
        <strain evidence="2">ChiBcolR7-354</strain>
    </source>
</reference>
<feature type="chain" id="PRO_5039401629" evidence="1">
    <location>
        <begin position="25"/>
        <end position="187"/>
    </location>
</feature>
<organism evidence="2 3">
    <name type="scientific">Candidatus Scatomorpha intestinavium</name>
    <dbReference type="NCBI Taxonomy" id="2840922"/>
    <lineage>
        <taxon>Bacteria</taxon>
        <taxon>Bacillati</taxon>
        <taxon>Bacillota</taxon>
        <taxon>Clostridia</taxon>
        <taxon>Eubacteriales</taxon>
        <taxon>Candidatus Scatomorpha</taxon>
    </lineage>
</organism>
<evidence type="ECO:0000256" key="1">
    <source>
        <dbReference type="SAM" id="SignalP"/>
    </source>
</evidence>
<dbReference type="EMBL" id="DVGA01000001">
    <property type="protein sequence ID" value="HIQ77634.1"/>
    <property type="molecule type" value="Genomic_DNA"/>
</dbReference>
<dbReference type="AlphaFoldDB" id="A0A9D0ZC51"/>
<keyword evidence="1" id="KW-0732">Signal</keyword>
<evidence type="ECO:0000313" key="3">
    <source>
        <dbReference type="Proteomes" id="UP000824262"/>
    </source>
</evidence>
<protein>
    <submittedName>
        <fullName evidence="2">Uncharacterized protein</fullName>
    </submittedName>
</protein>
<feature type="signal peptide" evidence="1">
    <location>
        <begin position="1"/>
        <end position="24"/>
    </location>
</feature>
<comment type="caution">
    <text evidence="2">The sequence shown here is derived from an EMBL/GenBank/DDBJ whole genome shotgun (WGS) entry which is preliminary data.</text>
</comment>
<accession>A0A9D0ZC51</accession>
<sequence>MKLKKAAAAAAAVLLFLMANLRFEYTVSAGGEELPGRWTRAEINSAVRAATAAAEEVARGESAPPELELRAEPVFAASGSGGSASALSRELLGRCEGVEAAYLVTVDGAALGVTADSSAFGEAMDALLASLVSREAVSAHVSGEISLAPVCVPEGEAESATAMAEAVCAAAPVIYFTPDGRERIAVA</sequence>
<evidence type="ECO:0000313" key="2">
    <source>
        <dbReference type="EMBL" id="HIQ77634.1"/>
    </source>
</evidence>
<reference evidence="2" key="2">
    <citation type="journal article" date="2021" name="PeerJ">
        <title>Extensive microbial diversity within the chicken gut microbiome revealed by metagenomics and culture.</title>
        <authorList>
            <person name="Gilroy R."/>
            <person name="Ravi A."/>
            <person name="Getino M."/>
            <person name="Pursley I."/>
            <person name="Horton D.L."/>
            <person name="Alikhan N.F."/>
            <person name="Baker D."/>
            <person name="Gharbi K."/>
            <person name="Hall N."/>
            <person name="Watson M."/>
            <person name="Adriaenssens E.M."/>
            <person name="Foster-Nyarko E."/>
            <person name="Jarju S."/>
            <person name="Secka A."/>
            <person name="Antonio M."/>
            <person name="Oren A."/>
            <person name="Chaudhuri R.R."/>
            <person name="La Ragione R."/>
            <person name="Hildebrand F."/>
            <person name="Pallen M.J."/>
        </authorList>
    </citation>
    <scope>NUCLEOTIDE SEQUENCE</scope>
    <source>
        <strain evidence="2">ChiBcolR7-354</strain>
    </source>
</reference>
<proteinExistence type="predicted"/>